<dbReference type="Pfam" id="PF10502">
    <property type="entry name" value="Peptidase_S26"/>
    <property type="match status" value="1"/>
</dbReference>
<feature type="transmembrane region" description="Helical" evidence="6">
    <location>
        <begin position="12"/>
        <end position="30"/>
    </location>
</feature>
<dbReference type="PRINTS" id="PR00727">
    <property type="entry name" value="LEADERPTASE"/>
</dbReference>
<keyword evidence="5 6" id="KW-0378">Hydrolase</keyword>
<keyword evidence="9" id="KW-1185">Reference proteome</keyword>
<proteinExistence type="inferred from homology"/>
<evidence type="ECO:0000256" key="3">
    <source>
        <dbReference type="ARBA" id="ARBA00009370"/>
    </source>
</evidence>
<sequence length="173" mass="19612">MKQEIIEWVKTILISLVIALIITTFVKPTIVKNHSMSHTLEENDFLMINRLLYRRSEPNDGDIIVFRSPLTTATGQEKLLIKRIIGLPGDEIVISEGQVYINGNPLEEPYLEDGYTLGDISMVVPEGKLFVMGDNRNNSLDSRDQMLGLVDEDDIVGKAFLRLYPFSRFGLLQ</sequence>
<name>A0ABU9VRL4_9CLOT</name>
<dbReference type="InterPro" id="IPR019757">
    <property type="entry name" value="Pept_S26A_signal_pept_1_Lys-AS"/>
</dbReference>
<dbReference type="PANTHER" id="PTHR43390">
    <property type="entry name" value="SIGNAL PEPTIDASE I"/>
    <property type="match status" value="1"/>
</dbReference>
<comment type="similarity">
    <text evidence="3 6">Belongs to the peptidase S26 family.</text>
</comment>
<evidence type="ECO:0000313" key="9">
    <source>
        <dbReference type="Proteomes" id="UP001407405"/>
    </source>
</evidence>
<keyword evidence="6" id="KW-0812">Transmembrane</keyword>
<comment type="caution">
    <text evidence="8">The sequence shown here is derived from an EMBL/GenBank/DDBJ whole genome shotgun (WGS) entry which is preliminary data.</text>
</comment>
<feature type="domain" description="Peptidase S26" evidence="7">
    <location>
        <begin position="5"/>
        <end position="163"/>
    </location>
</feature>
<dbReference type="PROSITE" id="PS00760">
    <property type="entry name" value="SPASE_I_2"/>
    <property type="match status" value="1"/>
</dbReference>
<dbReference type="SUPFAM" id="SSF51306">
    <property type="entry name" value="LexA/Signal peptidase"/>
    <property type="match status" value="1"/>
</dbReference>
<protein>
    <recommendedName>
        <fullName evidence="4 6">Signal peptidase I</fullName>
        <ecNumber evidence="4 6">3.4.21.89</ecNumber>
    </recommendedName>
</protein>
<gene>
    <name evidence="8" type="primary">lepB</name>
    <name evidence="8" type="ORF">AAIG11_04865</name>
</gene>
<evidence type="ECO:0000256" key="4">
    <source>
        <dbReference type="ARBA" id="ARBA00013208"/>
    </source>
</evidence>
<keyword evidence="6" id="KW-0645">Protease</keyword>
<accession>A0ABU9VRL4</accession>
<keyword evidence="6" id="KW-0472">Membrane</keyword>
<dbReference type="InterPro" id="IPR019533">
    <property type="entry name" value="Peptidase_S26"/>
</dbReference>
<comment type="catalytic activity">
    <reaction evidence="1 6">
        <text>Cleavage of hydrophobic, N-terminal signal or leader sequences from secreted and periplasmic proteins.</text>
        <dbReference type="EC" id="3.4.21.89"/>
    </reaction>
</comment>
<dbReference type="CDD" id="cd06530">
    <property type="entry name" value="S26_SPase_I"/>
    <property type="match status" value="1"/>
</dbReference>
<dbReference type="InterPro" id="IPR036286">
    <property type="entry name" value="LexA/Signal_pep-like_sf"/>
</dbReference>
<comment type="subcellular location">
    <subcellularLocation>
        <location evidence="2">Cell membrane</location>
        <topology evidence="2">Single-pass type II membrane protein</topology>
    </subcellularLocation>
    <subcellularLocation>
        <location evidence="6">Membrane</location>
        <topology evidence="6">Single-pass type II membrane protein</topology>
    </subcellularLocation>
</comment>
<evidence type="ECO:0000256" key="6">
    <source>
        <dbReference type="RuleBase" id="RU362042"/>
    </source>
</evidence>
<dbReference type="InterPro" id="IPR000223">
    <property type="entry name" value="Pept_S26A_signal_pept_1"/>
</dbReference>
<dbReference type="Proteomes" id="UP001407405">
    <property type="component" value="Unassembled WGS sequence"/>
</dbReference>
<dbReference type="NCBIfam" id="TIGR02227">
    <property type="entry name" value="sigpep_I_bact"/>
    <property type="match status" value="1"/>
</dbReference>
<organism evidence="8 9">
    <name type="scientific">Anoxynatronum sibiricum</name>
    <dbReference type="NCBI Taxonomy" id="210623"/>
    <lineage>
        <taxon>Bacteria</taxon>
        <taxon>Bacillati</taxon>
        <taxon>Bacillota</taxon>
        <taxon>Clostridia</taxon>
        <taxon>Eubacteriales</taxon>
        <taxon>Clostridiaceae</taxon>
        <taxon>Anoxynatronum</taxon>
    </lineage>
</organism>
<dbReference type="GO" id="GO:0009003">
    <property type="term" value="F:signal peptidase activity"/>
    <property type="evidence" value="ECO:0007669"/>
    <property type="project" value="UniProtKB-EC"/>
</dbReference>
<dbReference type="RefSeq" id="WP_343185124.1">
    <property type="nucleotide sequence ID" value="NZ_JBCITM010000003.1"/>
</dbReference>
<evidence type="ECO:0000313" key="8">
    <source>
        <dbReference type="EMBL" id="MEN1759796.1"/>
    </source>
</evidence>
<dbReference type="PANTHER" id="PTHR43390:SF1">
    <property type="entry name" value="CHLOROPLAST PROCESSING PEPTIDASE"/>
    <property type="match status" value="1"/>
</dbReference>
<reference evidence="8 9" key="1">
    <citation type="submission" date="2024-04" db="EMBL/GenBank/DDBJ databases">
        <title>Genome sequencing and metabolic network reconstruction of aminoacids and betaine degradation by Anoxynatronum sibiricum.</title>
        <authorList>
            <person name="Detkova E.N."/>
            <person name="Boltjanskaja Y.V."/>
            <person name="Mardanov A.V."/>
            <person name="Kevbrin V."/>
        </authorList>
    </citation>
    <scope>NUCLEOTIDE SEQUENCE [LARGE SCALE GENOMIC DNA]</scope>
    <source>
        <strain evidence="8 9">Z-7981</strain>
    </source>
</reference>
<evidence type="ECO:0000256" key="5">
    <source>
        <dbReference type="ARBA" id="ARBA00022801"/>
    </source>
</evidence>
<dbReference type="EMBL" id="JBCITM010000003">
    <property type="protein sequence ID" value="MEN1759796.1"/>
    <property type="molecule type" value="Genomic_DNA"/>
</dbReference>
<evidence type="ECO:0000259" key="7">
    <source>
        <dbReference type="Pfam" id="PF10502"/>
    </source>
</evidence>
<dbReference type="InterPro" id="IPR019758">
    <property type="entry name" value="Pept_S26A_signal_pept_1_CS"/>
</dbReference>
<evidence type="ECO:0000256" key="1">
    <source>
        <dbReference type="ARBA" id="ARBA00000677"/>
    </source>
</evidence>
<dbReference type="PROSITE" id="PS00761">
    <property type="entry name" value="SPASE_I_3"/>
    <property type="match status" value="1"/>
</dbReference>
<keyword evidence="6" id="KW-1133">Transmembrane helix</keyword>
<dbReference type="EC" id="3.4.21.89" evidence="4 6"/>
<dbReference type="Gene3D" id="2.10.109.10">
    <property type="entry name" value="Umud Fragment, subunit A"/>
    <property type="match status" value="1"/>
</dbReference>
<evidence type="ECO:0000256" key="2">
    <source>
        <dbReference type="ARBA" id="ARBA00004401"/>
    </source>
</evidence>